<keyword evidence="1" id="KW-0472">Membrane</keyword>
<organism evidence="2 3">
    <name type="scientific">Halospeciosus flavus</name>
    <dbReference type="NCBI Taxonomy" id="3032283"/>
    <lineage>
        <taxon>Archaea</taxon>
        <taxon>Methanobacteriati</taxon>
        <taxon>Methanobacteriota</taxon>
        <taxon>Stenosarchaea group</taxon>
        <taxon>Halobacteria</taxon>
        <taxon>Halobacteriales</taxon>
        <taxon>Halobacteriaceae</taxon>
        <taxon>Halospeciosus</taxon>
    </lineage>
</organism>
<sequence length="191" mass="19772">MDTAGHRGVTLTVISTIGLALLGSDLLEPSIPVGGALLLCLGIGYVVAPLPNTLEQVVNRGRRGPLHSVFSPLLVAPVLYFSLLGAIAQGQHFLTRSLSIPVSGGVLALLIAGTVGGAWVTHILVDLGSISRGRFQFAPLAPLSDRSVALGLYDSDSKILNATIFLVGVVLVGVLAVVFLIQILLSTSLFS</sequence>
<evidence type="ECO:0000313" key="2">
    <source>
        <dbReference type="EMBL" id="MFC7199743.1"/>
    </source>
</evidence>
<dbReference type="RefSeq" id="WP_279529668.1">
    <property type="nucleotide sequence ID" value="NZ_CP122312.1"/>
</dbReference>
<keyword evidence="3" id="KW-1185">Reference proteome</keyword>
<gene>
    <name evidence="2" type="ORF">ACFQJ9_10035</name>
</gene>
<feature type="transmembrane region" description="Helical" evidence="1">
    <location>
        <begin position="159"/>
        <end position="185"/>
    </location>
</feature>
<comment type="caution">
    <text evidence="2">The sequence shown here is derived from an EMBL/GenBank/DDBJ whole genome shotgun (WGS) entry which is preliminary data.</text>
</comment>
<feature type="transmembrane region" description="Helical" evidence="1">
    <location>
        <begin position="69"/>
        <end position="88"/>
    </location>
</feature>
<dbReference type="AlphaFoldDB" id="A0ABD5Z3M7"/>
<feature type="transmembrane region" description="Helical" evidence="1">
    <location>
        <begin position="31"/>
        <end position="48"/>
    </location>
</feature>
<keyword evidence="1" id="KW-0812">Transmembrane</keyword>
<reference evidence="2 3" key="1">
    <citation type="journal article" date="2019" name="Int. J. Syst. Evol. Microbiol.">
        <title>The Global Catalogue of Microorganisms (GCM) 10K type strain sequencing project: providing services to taxonomists for standard genome sequencing and annotation.</title>
        <authorList>
            <consortium name="The Broad Institute Genomics Platform"/>
            <consortium name="The Broad Institute Genome Sequencing Center for Infectious Disease"/>
            <person name="Wu L."/>
            <person name="Ma J."/>
        </authorList>
    </citation>
    <scope>NUCLEOTIDE SEQUENCE [LARGE SCALE GENOMIC DNA]</scope>
    <source>
        <strain evidence="2 3">XZGYJ-43</strain>
    </source>
</reference>
<evidence type="ECO:0000313" key="3">
    <source>
        <dbReference type="Proteomes" id="UP001596447"/>
    </source>
</evidence>
<keyword evidence="1" id="KW-1133">Transmembrane helix</keyword>
<evidence type="ECO:0000256" key="1">
    <source>
        <dbReference type="SAM" id="Phobius"/>
    </source>
</evidence>
<evidence type="ECO:0008006" key="4">
    <source>
        <dbReference type="Google" id="ProtNLM"/>
    </source>
</evidence>
<proteinExistence type="predicted"/>
<feature type="transmembrane region" description="Helical" evidence="1">
    <location>
        <begin position="100"/>
        <end position="125"/>
    </location>
</feature>
<name>A0ABD5Z3M7_9EURY</name>
<dbReference type="EMBL" id="JBHTAR010000011">
    <property type="protein sequence ID" value="MFC7199743.1"/>
    <property type="molecule type" value="Genomic_DNA"/>
</dbReference>
<protein>
    <recommendedName>
        <fullName evidence="4">Metal-dependent hydrolase</fullName>
    </recommendedName>
</protein>
<dbReference type="Proteomes" id="UP001596447">
    <property type="component" value="Unassembled WGS sequence"/>
</dbReference>
<accession>A0ABD5Z3M7</accession>